<proteinExistence type="predicted"/>
<accession>A0A0F9Q3V7</accession>
<dbReference type="CDD" id="cd06464">
    <property type="entry name" value="ACD_sHsps-like"/>
    <property type="match status" value="1"/>
</dbReference>
<dbReference type="EMBL" id="LAZR01001915">
    <property type="protein sequence ID" value="KKN37154.1"/>
    <property type="molecule type" value="Genomic_DNA"/>
</dbReference>
<dbReference type="Gene3D" id="2.60.40.790">
    <property type="match status" value="1"/>
</dbReference>
<comment type="caution">
    <text evidence="2">The sequence shown here is derived from an EMBL/GenBank/DDBJ whole genome shotgun (WGS) entry which is preliminary data.</text>
</comment>
<protein>
    <recommendedName>
        <fullName evidence="1">SHSP domain-containing protein</fullName>
    </recommendedName>
</protein>
<dbReference type="PROSITE" id="PS01031">
    <property type="entry name" value="SHSP"/>
    <property type="match status" value="1"/>
</dbReference>
<evidence type="ECO:0000259" key="1">
    <source>
        <dbReference type="PROSITE" id="PS01031"/>
    </source>
</evidence>
<dbReference type="Pfam" id="PF00011">
    <property type="entry name" value="HSP20"/>
    <property type="match status" value="1"/>
</dbReference>
<dbReference type="SUPFAM" id="SSF49764">
    <property type="entry name" value="HSP20-like chaperones"/>
    <property type="match status" value="1"/>
</dbReference>
<gene>
    <name evidence="2" type="ORF">LCGC14_0766330</name>
</gene>
<dbReference type="InterPro" id="IPR002068">
    <property type="entry name" value="A-crystallin/Hsp20_dom"/>
</dbReference>
<reference evidence="2" key="1">
    <citation type="journal article" date="2015" name="Nature">
        <title>Complex archaea that bridge the gap between prokaryotes and eukaryotes.</title>
        <authorList>
            <person name="Spang A."/>
            <person name="Saw J.H."/>
            <person name="Jorgensen S.L."/>
            <person name="Zaremba-Niedzwiedzka K."/>
            <person name="Martijn J."/>
            <person name="Lind A.E."/>
            <person name="van Eijk R."/>
            <person name="Schleper C."/>
            <person name="Guy L."/>
            <person name="Ettema T.J."/>
        </authorList>
    </citation>
    <scope>NUCLEOTIDE SEQUENCE</scope>
</reference>
<sequence length="139" mass="15774">MDRHKFSMDLEDLFQKVFDNASGLFRTLDLELDFGPQTGIVESDSPWPSVSITTHKDGAQAELELAGYRKEDLSIEVEGQIIEISGERNQTGFTKTFRVDIEQFDIDSVEAGYEDGLLTITLDRVKAEPKIEKRFITIQ</sequence>
<feature type="domain" description="SHSP" evidence="1">
    <location>
        <begin position="41"/>
        <end position="139"/>
    </location>
</feature>
<evidence type="ECO:0000313" key="2">
    <source>
        <dbReference type="EMBL" id="KKN37154.1"/>
    </source>
</evidence>
<dbReference type="AlphaFoldDB" id="A0A0F9Q3V7"/>
<dbReference type="InterPro" id="IPR008978">
    <property type="entry name" value="HSP20-like_chaperone"/>
</dbReference>
<name>A0A0F9Q3V7_9ZZZZ</name>
<organism evidence="2">
    <name type="scientific">marine sediment metagenome</name>
    <dbReference type="NCBI Taxonomy" id="412755"/>
    <lineage>
        <taxon>unclassified sequences</taxon>
        <taxon>metagenomes</taxon>
        <taxon>ecological metagenomes</taxon>
    </lineage>
</organism>